<dbReference type="InterPro" id="IPR031634">
    <property type="entry name" value="PknG_rubred"/>
</dbReference>
<dbReference type="Pfam" id="PF16919">
    <property type="entry name" value="PknG_rubred"/>
    <property type="match status" value="1"/>
</dbReference>
<dbReference type="EMBL" id="JBIRPU010000005">
    <property type="protein sequence ID" value="MFI0793196.1"/>
    <property type="molecule type" value="Genomic_DNA"/>
</dbReference>
<dbReference type="SUPFAM" id="SSF48452">
    <property type="entry name" value="TPR-like"/>
    <property type="match status" value="1"/>
</dbReference>
<keyword evidence="3" id="KW-0808">Transferase</keyword>
<evidence type="ECO:0000313" key="11">
    <source>
        <dbReference type="Proteomes" id="UP001611075"/>
    </source>
</evidence>
<dbReference type="Gene3D" id="3.30.200.20">
    <property type="entry name" value="Phosphorylase Kinase, domain 1"/>
    <property type="match status" value="1"/>
</dbReference>
<comment type="catalytic activity">
    <reaction evidence="7">
        <text>L-threonyl-[protein] + ATP = O-phospho-L-threonyl-[protein] + ADP + H(+)</text>
        <dbReference type="Rhea" id="RHEA:46608"/>
        <dbReference type="Rhea" id="RHEA-COMP:11060"/>
        <dbReference type="Rhea" id="RHEA-COMP:11605"/>
        <dbReference type="ChEBI" id="CHEBI:15378"/>
        <dbReference type="ChEBI" id="CHEBI:30013"/>
        <dbReference type="ChEBI" id="CHEBI:30616"/>
        <dbReference type="ChEBI" id="CHEBI:61977"/>
        <dbReference type="ChEBI" id="CHEBI:456216"/>
        <dbReference type="EC" id="2.7.11.1"/>
    </reaction>
</comment>
<evidence type="ECO:0000256" key="1">
    <source>
        <dbReference type="ARBA" id="ARBA00012513"/>
    </source>
</evidence>
<dbReference type="InterPro" id="IPR000719">
    <property type="entry name" value="Prot_kinase_dom"/>
</dbReference>
<evidence type="ECO:0000256" key="5">
    <source>
        <dbReference type="ARBA" id="ARBA00022777"/>
    </source>
</evidence>
<evidence type="ECO:0000256" key="7">
    <source>
        <dbReference type="ARBA" id="ARBA00047899"/>
    </source>
</evidence>
<dbReference type="SUPFAM" id="SSF56112">
    <property type="entry name" value="Protein kinase-like (PK-like)"/>
    <property type="match status" value="1"/>
</dbReference>
<evidence type="ECO:0000259" key="9">
    <source>
        <dbReference type="PROSITE" id="PS50011"/>
    </source>
</evidence>
<protein>
    <recommendedName>
        <fullName evidence="1">non-specific serine/threonine protein kinase</fullName>
        <ecNumber evidence="1">2.7.11.1</ecNumber>
    </recommendedName>
</protein>
<name>A0ABW7SJW4_9ACTN</name>
<dbReference type="Gene3D" id="1.25.40.10">
    <property type="entry name" value="Tetratricopeptide repeat domain"/>
    <property type="match status" value="1"/>
</dbReference>
<comment type="catalytic activity">
    <reaction evidence="8">
        <text>L-seryl-[protein] + ATP = O-phospho-L-seryl-[protein] + ADP + H(+)</text>
        <dbReference type="Rhea" id="RHEA:17989"/>
        <dbReference type="Rhea" id="RHEA-COMP:9863"/>
        <dbReference type="Rhea" id="RHEA-COMP:11604"/>
        <dbReference type="ChEBI" id="CHEBI:15378"/>
        <dbReference type="ChEBI" id="CHEBI:29999"/>
        <dbReference type="ChEBI" id="CHEBI:30616"/>
        <dbReference type="ChEBI" id="CHEBI:83421"/>
        <dbReference type="ChEBI" id="CHEBI:456216"/>
        <dbReference type="EC" id="2.7.11.1"/>
    </reaction>
</comment>
<sequence>MRCPRTLGCLGDVDADGFCTVCGLTPEPGRPAAQPVLPGGPAAGEPVGDSSWTVAGLVSLPVLSFPRHGRASAQLSVPEGSRSCAQCGGRVGRGGADRLDHGYCPACGTPFAFVPALHPGDLVADQYEVVGYLARGGLGQVYLAEDTHLDRNPVALKRLLNKTSAGALAIEVSERRFLTTLDHSSIVRIFNFVTTEDRLFGGQTSYIVMEYLAGMSLHELLLAVRLGRAGVTLSLVDILAYGHEILTALEYLHGKGLLYTDLHPGNIIRTGDRIKLIDLGGARRADDGTSPRVLTPHPYRVGDEEMATHGFTVRSDLYAVGVLLEELSKPVARPLAPDPVGEESFRRLVGRAKAGWRRRFASATEMSEQLRGVLRELLPDLPAGRAQEPSAVFAPTAALLDAGLGAVPPLASWIEPAAGELPHHGRPAPAAVAVGLPVPRPAAGDPATPALALIGTLDPRGLLARLAAVEAESVELHLARCRAHLELAEPGPAGEALAAARALLGEDAVADWRLTWHEGLLALTRSDMAEATGRFDEAYRELPGEVAPKLALGYCYEQQGRAELAGRYYHTVWRRDQSAASSAFGLARLRLATGDRAAAVRCLDEVPRVSRHYDAARIAATRVLGTWLGADPPDAAQLNGAVRRLDELRLDGGTRHGESRDRMTAAIRQAALDLLLAQGSDGLAGGETLGDEVSERSVRTLLESSLRALAQQARTPDDHGVLVDRANAVRPLTRR</sequence>
<dbReference type="PANTHER" id="PTHR24363:SF0">
    <property type="entry name" value="SERINE_THREONINE KINASE LIKE DOMAIN CONTAINING 1"/>
    <property type="match status" value="1"/>
</dbReference>
<dbReference type="CDD" id="cd14014">
    <property type="entry name" value="STKc_PknB_like"/>
    <property type="match status" value="1"/>
</dbReference>
<keyword evidence="2" id="KW-0723">Serine/threonine-protein kinase</keyword>
<reference evidence="10 11" key="1">
    <citation type="submission" date="2024-10" db="EMBL/GenBank/DDBJ databases">
        <title>The Natural Products Discovery Center: Release of the First 8490 Sequenced Strains for Exploring Actinobacteria Biosynthetic Diversity.</title>
        <authorList>
            <person name="Kalkreuter E."/>
            <person name="Kautsar S.A."/>
            <person name="Yang D."/>
            <person name="Bader C.D."/>
            <person name="Teijaro C.N."/>
            <person name="Fluegel L."/>
            <person name="Davis C.M."/>
            <person name="Simpson J.R."/>
            <person name="Lauterbach L."/>
            <person name="Steele A.D."/>
            <person name="Gui C."/>
            <person name="Meng S."/>
            <person name="Li G."/>
            <person name="Viehrig K."/>
            <person name="Ye F."/>
            <person name="Su P."/>
            <person name="Kiefer A.F."/>
            <person name="Nichols A."/>
            <person name="Cepeda A.J."/>
            <person name="Yan W."/>
            <person name="Fan B."/>
            <person name="Jiang Y."/>
            <person name="Adhikari A."/>
            <person name="Zheng C.-J."/>
            <person name="Schuster L."/>
            <person name="Cowan T.M."/>
            <person name="Smanski M.J."/>
            <person name="Chevrette M.G."/>
            <person name="De Carvalho L.P.S."/>
            <person name="Shen B."/>
        </authorList>
    </citation>
    <scope>NUCLEOTIDE SEQUENCE [LARGE SCALE GENOMIC DNA]</scope>
    <source>
        <strain evidence="10 11">NPDC021253</strain>
    </source>
</reference>
<dbReference type="EC" id="2.7.11.1" evidence="1"/>
<keyword evidence="5" id="KW-0418">Kinase</keyword>
<dbReference type="InterPro" id="IPR031636">
    <property type="entry name" value="PknG_TPR"/>
</dbReference>
<dbReference type="Gene3D" id="1.10.510.10">
    <property type="entry name" value="Transferase(Phosphotransferase) domain 1"/>
    <property type="match status" value="1"/>
</dbReference>
<gene>
    <name evidence="10" type="ORF">ACH4OY_10915</name>
</gene>
<evidence type="ECO:0000256" key="2">
    <source>
        <dbReference type="ARBA" id="ARBA00022527"/>
    </source>
</evidence>
<dbReference type="InterPro" id="IPR011009">
    <property type="entry name" value="Kinase-like_dom_sf"/>
</dbReference>
<proteinExistence type="predicted"/>
<dbReference type="RefSeq" id="WP_396678409.1">
    <property type="nucleotide sequence ID" value="NZ_JBIRPU010000005.1"/>
</dbReference>
<dbReference type="PROSITE" id="PS50011">
    <property type="entry name" value="PROTEIN_KINASE_DOM"/>
    <property type="match status" value="1"/>
</dbReference>
<evidence type="ECO:0000313" key="10">
    <source>
        <dbReference type="EMBL" id="MFI0793196.1"/>
    </source>
</evidence>
<organism evidence="10 11">
    <name type="scientific">Micromonospora rubida</name>
    <dbReference type="NCBI Taxonomy" id="2697657"/>
    <lineage>
        <taxon>Bacteria</taxon>
        <taxon>Bacillati</taxon>
        <taxon>Actinomycetota</taxon>
        <taxon>Actinomycetes</taxon>
        <taxon>Micromonosporales</taxon>
        <taxon>Micromonosporaceae</taxon>
        <taxon>Micromonospora</taxon>
    </lineage>
</organism>
<keyword evidence="6" id="KW-0067">ATP-binding</keyword>
<keyword evidence="11" id="KW-1185">Reference proteome</keyword>
<comment type="caution">
    <text evidence="10">The sequence shown here is derived from an EMBL/GenBank/DDBJ whole genome shotgun (WGS) entry which is preliminary data.</text>
</comment>
<dbReference type="InterPro" id="IPR011990">
    <property type="entry name" value="TPR-like_helical_dom_sf"/>
</dbReference>
<evidence type="ECO:0000256" key="6">
    <source>
        <dbReference type="ARBA" id="ARBA00022840"/>
    </source>
</evidence>
<dbReference type="Pfam" id="PF16918">
    <property type="entry name" value="PknG_TPR"/>
    <property type="match status" value="1"/>
</dbReference>
<feature type="domain" description="Protein kinase" evidence="9">
    <location>
        <begin position="127"/>
        <end position="397"/>
    </location>
</feature>
<keyword evidence="4" id="KW-0547">Nucleotide-binding</keyword>
<dbReference type="Pfam" id="PF00069">
    <property type="entry name" value="Pkinase"/>
    <property type="match status" value="1"/>
</dbReference>
<evidence type="ECO:0000256" key="3">
    <source>
        <dbReference type="ARBA" id="ARBA00022679"/>
    </source>
</evidence>
<evidence type="ECO:0000256" key="4">
    <source>
        <dbReference type="ARBA" id="ARBA00022741"/>
    </source>
</evidence>
<dbReference type="Proteomes" id="UP001611075">
    <property type="component" value="Unassembled WGS sequence"/>
</dbReference>
<evidence type="ECO:0000256" key="8">
    <source>
        <dbReference type="ARBA" id="ARBA00048679"/>
    </source>
</evidence>
<accession>A0ABW7SJW4</accession>
<dbReference type="PANTHER" id="PTHR24363">
    <property type="entry name" value="SERINE/THREONINE PROTEIN KINASE"/>
    <property type="match status" value="1"/>
</dbReference>